<dbReference type="Gene3D" id="3.40.50.300">
    <property type="entry name" value="P-loop containing nucleotide triphosphate hydrolases"/>
    <property type="match status" value="2"/>
</dbReference>
<dbReference type="GO" id="GO:0005829">
    <property type="term" value="C:cytosol"/>
    <property type="evidence" value="ECO:0007669"/>
    <property type="project" value="TreeGrafter"/>
</dbReference>
<dbReference type="CDD" id="cd18799">
    <property type="entry name" value="SF2_C_EcoAI-like"/>
    <property type="match status" value="1"/>
</dbReference>
<dbReference type="Pfam" id="PF04851">
    <property type="entry name" value="ResIII"/>
    <property type="match status" value="1"/>
</dbReference>
<accession>A0A1G9GWQ4</accession>
<evidence type="ECO:0000259" key="3">
    <source>
        <dbReference type="PROSITE" id="PS51194"/>
    </source>
</evidence>
<dbReference type="GO" id="GO:0016787">
    <property type="term" value="F:hydrolase activity"/>
    <property type="evidence" value="ECO:0007669"/>
    <property type="project" value="InterPro"/>
</dbReference>
<dbReference type="STRING" id="990712.SAMN05216257_10947"/>
<dbReference type="OrthoDB" id="9803459at2"/>
<name>A0A1G9GWQ4_9RHOB</name>
<dbReference type="PROSITE" id="PS51194">
    <property type="entry name" value="HELICASE_CTER"/>
    <property type="match status" value="1"/>
</dbReference>
<dbReference type="PROSITE" id="PS51192">
    <property type="entry name" value="HELICASE_ATP_BIND_1"/>
    <property type="match status" value="1"/>
</dbReference>
<evidence type="ECO:0000313" key="4">
    <source>
        <dbReference type="EMBL" id="SDL05119.1"/>
    </source>
</evidence>
<protein>
    <submittedName>
        <fullName evidence="4">DNA repair protein RadD</fullName>
    </submittedName>
</protein>
<evidence type="ECO:0000313" key="5">
    <source>
        <dbReference type="Proteomes" id="UP000199328"/>
    </source>
</evidence>
<organism evidence="4 5">
    <name type="scientific">Meinhardsimonia xiamenensis</name>
    <dbReference type="NCBI Taxonomy" id="990712"/>
    <lineage>
        <taxon>Bacteria</taxon>
        <taxon>Pseudomonadati</taxon>
        <taxon>Pseudomonadota</taxon>
        <taxon>Alphaproteobacteria</taxon>
        <taxon>Rhodobacterales</taxon>
        <taxon>Paracoccaceae</taxon>
        <taxon>Meinhardsimonia</taxon>
    </lineage>
</organism>
<dbReference type="SMART" id="SM00487">
    <property type="entry name" value="DEXDc"/>
    <property type="match status" value="1"/>
</dbReference>
<dbReference type="AlphaFoldDB" id="A0A1G9GWQ4"/>
<feature type="domain" description="Helicase C-terminal" evidence="3">
    <location>
        <begin position="234"/>
        <end position="384"/>
    </location>
</feature>
<dbReference type="Pfam" id="PF00271">
    <property type="entry name" value="Helicase_C"/>
    <property type="match status" value="1"/>
</dbReference>
<proteinExistence type="predicted"/>
<dbReference type="SMART" id="SM00490">
    <property type="entry name" value="HELICc"/>
    <property type="match status" value="1"/>
</dbReference>
<dbReference type="InterPro" id="IPR050742">
    <property type="entry name" value="Helicase_Restrict-Modif_Enz"/>
</dbReference>
<feature type="domain" description="Helicase ATP-binding" evidence="2">
    <location>
        <begin position="17"/>
        <end position="176"/>
    </location>
</feature>
<dbReference type="PANTHER" id="PTHR47396">
    <property type="entry name" value="TYPE I RESTRICTION ENZYME ECOKI R PROTEIN"/>
    <property type="match status" value="1"/>
</dbReference>
<dbReference type="Proteomes" id="UP000199328">
    <property type="component" value="Unassembled WGS sequence"/>
</dbReference>
<reference evidence="5" key="1">
    <citation type="submission" date="2016-10" db="EMBL/GenBank/DDBJ databases">
        <authorList>
            <person name="Varghese N."/>
            <person name="Submissions S."/>
        </authorList>
    </citation>
    <scope>NUCLEOTIDE SEQUENCE [LARGE SCALE GENOMIC DNA]</scope>
    <source>
        <strain evidence="5">CGMCC 1.10789</strain>
    </source>
</reference>
<dbReference type="InterPro" id="IPR006935">
    <property type="entry name" value="Helicase/UvrB_N"/>
</dbReference>
<dbReference type="GO" id="GO:0005524">
    <property type="term" value="F:ATP binding"/>
    <property type="evidence" value="ECO:0007669"/>
    <property type="project" value="InterPro"/>
</dbReference>
<evidence type="ECO:0000256" key="1">
    <source>
        <dbReference type="SAM" id="MobiDB-lite"/>
    </source>
</evidence>
<dbReference type="PANTHER" id="PTHR47396:SF1">
    <property type="entry name" value="ATP-DEPENDENT HELICASE IRC3-RELATED"/>
    <property type="match status" value="1"/>
</dbReference>
<sequence length="579" mass="62500">MLTLRPYQQAAIASIYGYFEKESGNPLVVIPTAGGKSLVMAAFIEGVLKAWPDQRVLVVTHVRELIAQNHAEMLGLWPEAPAGIYSAGLGRRDARARILFAGIQSIHDKATRIGHADLVLIDEAHLIPGRSNTMYRRFLNDLQAINPALKVIGLTATPFRLDSGMLHEGENALFTDIAYEVSVRDLIDQGYLSPLISKQTKTRLDVTGVGSRGGEFIARDLEDAVDQDAITRAAVDEVIAHGETRRSWLAFCSGVRHATHVAEEFRRRGVSCATIFGKTPKDERDAIIAAFKRGEIRALASMGVLTTGFNAPAVDLIAMLRPTKSAGLYVQMAGRGTRLAAGKENCLVLDFAGNVRRHGPIDLVRPKRPGGPGDGPPPTKICPKCGTIVAAAALECPGCGFEFPGREVKLEPTASTLEVLSTGKPQWVGVTDVTYSRHEKRGGRVSLKVTYRCGFAFHTEWVCFEHEGYPRRKAASWWRERAPELEIPASVDEALILADRLRRPTEIAVRPAGRFTEITAYRFAPCLTSVPGSAPSAIENPAAGAGSTRALPSPTRDATRAAETSAAGLARTSATGGRA</sequence>
<feature type="region of interest" description="Disordered" evidence="1">
    <location>
        <begin position="538"/>
        <end position="579"/>
    </location>
</feature>
<gene>
    <name evidence="4" type="ORF">SAMN05216257_10947</name>
</gene>
<dbReference type="InterPro" id="IPR014001">
    <property type="entry name" value="Helicase_ATP-bd"/>
</dbReference>
<dbReference type="SUPFAM" id="SSF52540">
    <property type="entry name" value="P-loop containing nucleoside triphosphate hydrolases"/>
    <property type="match status" value="1"/>
</dbReference>
<evidence type="ECO:0000259" key="2">
    <source>
        <dbReference type="PROSITE" id="PS51192"/>
    </source>
</evidence>
<keyword evidence="5" id="KW-1185">Reference proteome</keyword>
<dbReference type="RefSeq" id="WP_092501226.1">
    <property type="nucleotide sequence ID" value="NZ_FNFV01000009.1"/>
</dbReference>
<dbReference type="EMBL" id="FNFV01000009">
    <property type="protein sequence ID" value="SDL05119.1"/>
    <property type="molecule type" value="Genomic_DNA"/>
</dbReference>
<dbReference type="GO" id="GO:0003677">
    <property type="term" value="F:DNA binding"/>
    <property type="evidence" value="ECO:0007669"/>
    <property type="project" value="InterPro"/>
</dbReference>
<dbReference type="InterPro" id="IPR001650">
    <property type="entry name" value="Helicase_C-like"/>
</dbReference>
<dbReference type="InterPro" id="IPR027417">
    <property type="entry name" value="P-loop_NTPase"/>
</dbReference>